<dbReference type="EMBL" id="QTSX02007174">
    <property type="protein sequence ID" value="KAJ9050104.1"/>
    <property type="molecule type" value="Genomic_DNA"/>
</dbReference>
<proteinExistence type="predicted"/>
<name>A0ACC2RJ68_9FUNG</name>
<evidence type="ECO:0000313" key="1">
    <source>
        <dbReference type="EMBL" id="KAJ9050104.1"/>
    </source>
</evidence>
<keyword evidence="2" id="KW-1185">Reference proteome</keyword>
<sequence length="400" mass="44266">MHLEIIAVLLIQVVKGEGCFKLEGSLSCPDWTRFELKTSFFNQPHPSTQVADSVGVTEFDNQVHAMLDPTNIHYPSRLIDSKACDTVRSTVSQMSQPLLCASSITDPINSVCDAHPRPVCHHACLRQVDAILLLMDANPTCFVNSTGPNSNFYDSRTSLLTTCGRPNMRGEKGNCLLLDSQEDRSNEMVLDSRIVITLSVCGGIIAVMLLLGLGIFLARRRRRVPVLEKGRRLMSPDSDMRRQITDFPFFARRDDEIHLNRDDQVVLFQEFDDGWAFGQNCRTGASGKFPLMCLQTGCGMQPISLNKADNTYRVIPKRSSSTLSIHLTSSIRSQQTLDYPPNSLGVEIAPSASYKFKQVPKIKTQSYNQSINSSSSGPSLFPLTPPPPSHSPPSPPLNII</sequence>
<evidence type="ECO:0000313" key="2">
    <source>
        <dbReference type="Proteomes" id="UP001165960"/>
    </source>
</evidence>
<reference evidence="1" key="1">
    <citation type="submission" date="2022-04" db="EMBL/GenBank/DDBJ databases">
        <title>Genome of the entomopathogenic fungus Entomophthora muscae.</title>
        <authorList>
            <person name="Elya C."/>
            <person name="Lovett B.R."/>
            <person name="Lee E."/>
            <person name="Macias A.M."/>
            <person name="Hajek A.E."/>
            <person name="De Bivort B.L."/>
            <person name="Kasson M.T."/>
            <person name="De Fine Licht H.H."/>
            <person name="Stajich J.E."/>
        </authorList>
    </citation>
    <scope>NUCLEOTIDE SEQUENCE</scope>
    <source>
        <strain evidence="1">Berkeley</strain>
    </source>
</reference>
<dbReference type="Proteomes" id="UP001165960">
    <property type="component" value="Unassembled WGS sequence"/>
</dbReference>
<organism evidence="1 2">
    <name type="scientific">Entomophthora muscae</name>
    <dbReference type="NCBI Taxonomy" id="34485"/>
    <lineage>
        <taxon>Eukaryota</taxon>
        <taxon>Fungi</taxon>
        <taxon>Fungi incertae sedis</taxon>
        <taxon>Zoopagomycota</taxon>
        <taxon>Entomophthoromycotina</taxon>
        <taxon>Entomophthoromycetes</taxon>
        <taxon>Entomophthorales</taxon>
        <taxon>Entomophthoraceae</taxon>
        <taxon>Entomophthora</taxon>
    </lineage>
</organism>
<comment type="caution">
    <text evidence="1">The sequence shown here is derived from an EMBL/GenBank/DDBJ whole genome shotgun (WGS) entry which is preliminary data.</text>
</comment>
<protein>
    <submittedName>
        <fullName evidence="1">Polar growth protein</fullName>
    </submittedName>
</protein>
<gene>
    <name evidence="1" type="primary">BOI2_2</name>
    <name evidence="1" type="ORF">DSO57_1017604</name>
</gene>
<accession>A0ACC2RJ68</accession>